<evidence type="ECO:0000256" key="1">
    <source>
        <dbReference type="ARBA" id="ARBA00004177"/>
    </source>
</evidence>
<keyword evidence="3" id="KW-0963">Cytoplasm</keyword>
<feature type="compositionally biased region" description="Low complexity" evidence="7">
    <location>
        <begin position="898"/>
        <end position="912"/>
    </location>
</feature>
<dbReference type="InterPro" id="IPR038499">
    <property type="entry name" value="BRO1_sf"/>
</dbReference>
<dbReference type="PANTHER" id="PTHR23030:SF30">
    <property type="entry name" value="TYROSINE-PROTEIN PHOSPHATASE NON-RECEPTOR TYPE 23"/>
    <property type="match status" value="1"/>
</dbReference>
<keyword evidence="6" id="KW-0175">Coiled coil</keyword>
<dbReference type="OMA" id="CHAANQS"/>
<feature type="compositionally biased region" description="Low complexity" evidence="7">
    <location>
        <begin position="867"/>
        <end position="882"/>
    </location>
</feature>
<feature type="coiled-coil region" evidence="6">
    <location>
        <begin position="612"/>
        <end position="639"/>
    </location>
</feature>
<dbReference type="Proteomes" id="UP000070444">
    <property type="component" value="Unassembled WGS sequence"/>
</dbReference>
<dbReference type="OrthoDB" id="2141925at2759"/>
<accession>A0A137PFL6</accession>
<dbReference type="InterPro" id="IPR004328">
    <property type="entry name" value="BRO1_dom"/>
</dbReference>
<feature type="compositionally biased region" description="Pro residues" evidence="7">
    <location>
        <begin position="887"/>
        <end position="897"/>
    </location>
</feature>
<dbReference type="AlphaFoldDB" id="A0A137PFL6"/>
<dbReference type="Pfam" id="PF03097">
    <property type="entry name" value="BRO1"/>
    <property type="match status" value="1"/>
</dbReference>
<dbReference type="Gene3D" id="1.20.120.560">
    <property type="entry name" value="alix/aip1 in complex with the ypdl late domain"/>
    <property type="match status" value="1"/>
</dbReference>
<evidence type="ECO:0000259" key="8">
    <source>
        <dbReference type="PROSITE" id="PS51180"/>
    </source>
</evidence>
<dbReference type="GO" id="GO:0005768">
    <property type="term" value="C:endosome"/>
    <property type="evidence" value="ECO:0007669"/>
    <property type="project" value="UniProtKB-SubCell"/>
</dbReference>
<keyword evidence="4" id="KW-0967">Endosome</keyword>
<proteinExistence type="predicted"/>
<dbReference type="CDD" id="cd09242">
    <property type="entry name" value="BRO1_ScBro1_like"/>
    <property type="match status" value="1"/>
</dbReference>
<dbReference type="GO" id="GO:0043328">
    <property type="term" value="P:protein transport to vacuole involved in ubiquitin-dependent protein catabolic process via the multivesicular body sorting pathway"/>
    <property type="evidence" value="ECO:0007669"/>
    <property type="project" value="TreeGrafter"/>
</dbReference>
<feature type="compositionally biased region" description="Pro residues" evidence="7">
    <location>
        <begin position="963"/>
        <end position="978"/>
    </location>
</feature>
<feature type="region of interest" description="Disordered" evidence="7">
    <location>
        <begin position="833"/>
        <end position="978"/>
    </location>
</feature>
<dbReference type="EMBL" id="KQ964431">
    <property type="protein sequence ID" value="KXN73782.1"/>
    <property type="molecule type" value="Genomic_DNA"/>
</dbReference>
<dbReference type="PROSITE" id="PS51180">
    <property type="entry name" value="BRO1"/>
    <property type="match status" value="1"/>
</dbReference>
<evidence type="ECO:0000256" key="7">
    <source>
        <dbReference type="SAM" id="MobiDB-lite"/>
    </source>
</evidence>
<feature type="region of interest" description="Disordered" evidence="7">
    <location>
        <begin position="791"/>
        <end position="814"/>
    </location>
</feature>
<dbReference type="Pfam" id="PF13949">
    <property type="entry name" value="ALIX_LYPXL_bnd"/>
    <property type="match status" value="1"/>
</dbReference>
<evidence type="ECO:0000256" key="6">
    <source>
        <dbReference type="SAM" id="Coils"/>
    </source>
</evidence>
<feature type="compositionally biased region" description="Pro residues" evidence="7">
    <location>
        <begin position="913"/>
        <end position="940"/>
    </location>
</feature>
<dbReference type="PANTHER" id="PTHR23030">
    <property type="entry name" value="PCD6 INTERACTING PROTEIN-RELATED"/>
    <property type="match status" value="1"/>
</dbReference>
<keyword evidence="10" id="KW-1185">Reference proteome</keyword>
<dbReference type="SMART" id="SM01041">
    <property type="entry name" value="BRO1"/>
    <property type="match status" value="1"/>
</dbReference>
<organism evidence="9 10">
    <name type="scientific">Conidiobolus coronatus (strain ATCC 28846 / CBS 209.66 / NRRL 28638)</name>
    <name type="common">Delacroixia coronata</name>
    <dbReference type="NCBI Taxonomy" id="796925"/>
    <lineage>
        <taxon>Eukaryota</taxon>
        <taxon>Fungi</taxon>
        <taxon>Fungi incertae sedis</taxon>
        <taxon>Zoopagomycota</taxon>
        <taxon>Entomophthoromycotina</taxon>
        <taxon>Entomophthoromycetes</taxon>
        <taxon>Entomophthorales</taxon>
        <taxon>Ancylistaceae</taxon>
        <taxon>Conidiobolus</taxon>
    </lineage>
</organism>
<evidence type="ECO:0000313" key="10">
    <source>
        <dbReference type="Proteomes" id="UP000070444"/>
    </source>
</evidence>
<sequence length="978" mass="110528">MSYLPTVAIPLKKTDDVDWGTPLKSYIAQNYPSYLDNPSSSTTDGHSPVGYESEIQQFHRMRQDITGGGKDTTGRDLLFRYYGQLDLLELRFVVNESNLKIKFTWYDIFTFKPTSQYSLAFEKACVIFNLASVLSHIANNQNRNEEEGLKKAFHCFQASAGLYQFINDNFLHAPSPDLNREVVKLLSNLMLAQAQECFVQKSIQEKKKNSLISKLASDCAYRYGTLTENLMDGLAKTLFSKMYYSLCVIKSKYYDALAQYHRGLSLEADTKYGEAVARFTNAESIAKEAWKQASTFNRIQTATEISYFSPDCGNQLETILHTLHQVTLEKMNSSVKENDLIYHDIVPKIDVLAPIEKLGAAKAIPLSELYPQADAAKLVGPDIFARLVPMSVHESESLYSEEKAKLVRQESERVEEADVELDSAFSYMELPHSLEKFKSFSDSNVNDVQKLVTPPPEVKNLAGAIYISDSEQPLNQLIHKIKSSSSELSKTLDNCSDSLLDESHQCEKLRNQYQDLWTQSPSSASASPLRQEISSHRSVLSQASQTDANILRQYQYHERYLTILSQGPDSDQLETLFAEMAAATTGSNPSHTANIMDDQPSNIPISSLVELVRESMFKLNQLKKERNELLSNLKKQTREDDISHILVLNQKSNVENQVFASELEKFRPLQNKITTTVHHQQAMLQELTGHYKQLMASDEARKIQTKWDSVQKARESLVVALTKAASTYEEIRSSANQASDFYDQLSSKIQKLNINVTQFVEERTRERNRILENIKKEKQVNNHAALSSMIASQPASTPTNIYTSNPPPQQSLSDQFQRMSIGSPYAQDIRAAPHVAQSAPPMPSAPPAHHAPSAPYTPQSYDPFDATQLQQHSTQHSSQTTSYPGYHPAPIPQPSQSPYPQHTHYQPHYQYQTPPPSHPQSRPPPPHQQYYQHPPPPPAGHQPYQPYQHPQQPHDPYSAYSQRPPPPPPPHGQYRPPY</sequence>
<dbReference type="Gene3D" id="1.25.40.280">
    <property type="entry name" value="alix/aip1 like domains"/>
    <property type="match status" value="1"/>
</dbReference>
<evidence type="ECO:0000256" key="2">
    <source>
        <dbReference type="ARBA" id="ARBA00004496"/>
    </source>
</evidence>
<comment type="subcellular location">
    <subcellularLocation>
        <location evidence="2">Cytoplasm</location>
    </subcellularLocation>
    <subcellularLocation>
        <location evidence="1">Endosome</location>
    </subcellularLocation>
</comment>
<protein>
    <recommendedName>
        <fullName evidence="5">BRO domain-containing protein 1</fullName>
    </recommendedName>
</protein>
<evidence type="ECO:0000256" key="4">
    <source>
        <dbReference type="ARBA" id="ARBA00022753"/>
    </source>
</evidence>
<evidence type="ECO:0000313" key="9">
    <source>
        <dbReference type="EMBL" id="KXN73782.1"/>
    </source>
</evidence>
<name>A0A137PFL6_CONC2</name>
<gene>
    <name evidence="9" type="ORF">CONCODRAFT_68000</name>
</gene>
<reference evidence="9 10" key="1">
    <citation type="journal article" date="2015" name="Genome Biol. Evol.">
        <title>Phylogenomic analyses indicate that early fungi evolved digesting cell walls of algal ancestors of land plants.</title>
        <authorList>
            <person name="Chang Y."/>
            <person name="Wang S."/>
            <person name="Sekimoto S."/>
            <person name="Aerts A.L."/>
            <person name="Choi C."/>
            <person name="Clum A."/>
            <person name="LaButti K.M."/>
            <person name="Lindquist E.A."/>
            <person name="Yee Ngan C."/>
            <person name="Ohm R.A."/>
            <person name="Salamov A.A."/>
            <person name="Grigoriev I.V."/>
            <person name="Spatafora J.W."/>
            <person name="Berbee M.L."/>
        </authorList>
    </citation>
    <scope>NUCLEOTIDE SEQUENCE [LARGE SCALE GENOMIC DNA]</scope>
    <source>
        <strain evidence="9 10">NRRL 28638</strain>
    </source>
</reference>
<feature type="domain" description="BRO1" evidence="8">
    <location>
        <begin position="5"/>
        <end position="421"/>
    </location>
</feature>
<dbReference type="InterPro" id="IPR025304">
    <property type="entry name" value="ALIX_V_dom"/>
</dbReference>
<dbReference type="Gene3D" id="1.20.140.50">
    <property type="entry name" value="alix/aip1 like domains"/>
    <property type="match status" value="1"/>
</dbReference>
<evidence type="ECO:0000256" key="3">
    <source>
        <dbReference type="ARBA" id="ARBA00022490"/>
    </source>
</evidence>
<evidence type="ECO:0000256" key="5">
    <source>
        <dbReference type="ARBA" id="ARBA00041284"/>
    </source>
</evidence>
<feature type="compositionally biased region" description="Low complexity" evidence="7">
    <location>
        <begin position="941"/>
        <end position="962"/>
    </location>
</feature>
<dbReference type="STRING" id="796925.A0A137PFL6"/>